<sequence length="86" mass="9082">MAILELFMLGIATAFMDSPHSTAAKSSSSDSIKTIVVAGNIFLAHRQSLGALFDSIGSDISKPTKLDALASVSFDDDVELLLSHGW</sequence>
<keyword evidence="3" id="KW-1185">Reference proteome</keyword>
<accession>A0AAD9YVP2</accession>
<feature type="signal peptide" evidence="1">
    <location>
        <begin position="1"/>
        <end position="23"/>
    </location>
</feature>
<comment type="caution">
    <text evidence="2">The sequence shown here is derived from an EMBL/GenBank/DDBJ whole genome shotgun (WGS) entry which is preliminary data.</text>
</comment>
<evidence type="ECO:0000313" key="2">
    <source>
        <dbReference type="EMBL" id="KAK3166834.1"/>
    </source>
</evidence>
<evidence type="ECO:0000256" key="1">
    <source>
        <dbReference type="SAM" id="SignalP"/>
    </source>
</evidence>
<organism evidence="2 3">
    <name type="scientific">Lepraria neglecta</name>
    <dbReference type="NCBI Taxonomy" id="209136"/>
    <lineage>
        <taxon>Eukaryota</taxon>
        <taxon>Fungi</taxon>
        <taxon>Dikarya</taxon>
        <taxon>Ascomycota</taxon>
        <taxon>Pezizomycotina</taxon>
        <taxon>Lecanoromycetes</taxon>
        <taxon>OSLEUM clade</taxon>
        <taxon>Lecanoromycetidae</taxon>
        <taxon>Lecanorales</taxon>
        <taxon>Lecanorineae</taxon>
        <taxon>Stereocaulaceae</taxon>
        <taxon>Lepraria</taxon>
    </lineage>
</organism>
<evidence type="ECO:0000313" key="3">
    <source>
        <dbReference type="Proteomes" id="UP001276659"/>
    </source>
</evidence>
<keyword evidence="1" id="KW-0732">Signal</keyword>
<name>A0AAD9YVP2_9LECA</name>
<feature type="chain" id="PRO_5041897841" evidence="1">
    <location>
        <begin position="24"/>
        <end position="86"/>
    </location>
</feature>
<gene>
    <name evidence="2" type="ORF">OEA41_009959</name>
</gene>
<protein>
    <submittedName>
        <fullName evidence="2">Uncharacterized protein</fullName>
    </submittedName>
</protein>
<dbReference type="Proteomes" id="UP001276659">
    <property type="component" value="Unassembled WGS sequence"/>
</dbReference>
<dbReference type="EMBL" id="JASNWA010000011">
    <property type="protein sequence ID" value="KAK3166834.1"/>
    <property type="molecule type" value="Genomic_DNA"/>
</dbReference>
<dbReference type="AlphaFoldDB" id="A0AAD9YVP2"/>
<proteinExistence type="predicted"/>
<reference evidence="2" key="1">
    <citation type="submission" date="2022-11" db="EMBL/GenBank/DDBJ databases">
        <title>Chromosomal genome sequence assembly and mating type (MAT) locus characterization of the leprose asexual lichenized fungus Lepraria neglecta (Nyl.) Erichsen.</title>
        <authorList>
            <person name="Allen J.L."/>
            <person name="Pfeffer B."/>
        </authorList>
    </citation>
    <scope>NUCLEOTIDE SEQUENCE</scope>
    <source>
        <strain evidence="2">Allen 5258</strain>
    </source>
</reference>